<protein>
    <submittedName>
        <fullName evidence="2">(wild Malaysian banana) hypothetical protein</fullName>
    </submittedName>
</protein>
<gene>
    <name evidence="2" type="ORF">GSMUA_195410.1</name>
</gene>
<reference evidence="2" key="1">
    <citation type="submission" date="2021-03" db="EMBL/GenBank/DDBJ databases">
        <authorList>
            <consortium name="Genoscope - CEA"/>
            <person name="William W."/>
        </authorList>
    </citation>
    <scope>NUCLEOTIDE SEQUENCE</scope>
    <source>
        <strain evidence="2">Doubled-haploid Pahang</strain>
    </source>
</reference>
<accession>A0A8D7APR1</accession>
<feature type="region of interest" description="Disordered" evidence="1">
    <location>
        <begin position="94"/>
        <end position="115"/>
    </location>
</feature>
<feature type="region of interest" description="Disordered" evidence="1">
    <location>
        <begin position="1"/>
        <end position="26"/>
    </location>
</feature>
<name>A0A8D7APR1_MUSAM</name>
<dbReference type="EMBL" id="HG996468">
    <property type="protein sequence ID" value="CAG1851025.1"/>
    <property type="molecule type" value="Genomic_DNA"/>
</dbReference>
<sequence length="168" mass="18520">MHLLSLSRRRDTRSSDGQCESTNFDTEILHPVKNPKRLIEKSSGHVPRNQRIPTHHISLRHFLEQFMGGFDAASSNKRHKQNVPREPVLIRDVMKNSDSERDGAKARVEAEEPVAKEGVAMEAGLDEMGVDGLSGVEGAEREAAINEVGEEGDTESSGGSQRATKIDH</sequence>
<evidence type="ECO:0000313" key="2">
    <source>
        <dbReference type="EMBL" id="CAG1851025.1"/>
    </source>
</evidence>
<organism evidence="2">
    <name type="scientific">Musa acuminata subsp. malaccensis</name>
    <name type="common">Wild banana</name>
    <name type="synonym">Musa malaccensis</name>
    <dbReference type="NCBI Taxonomy" id="214687"/>
    <lineage>
        <taxon>Eukaryota</taxon>
        <taxon>Viridiplantae</taxon>
        <taxon>Streptophyta</taxon>
        <taxon>Embryophyta</taxon>
        <taxon>Tracheophyta</taxon>
        <taxon>Spermatophyta</taxon>
        <taxon>Magnoliopsida</taxon>
        <taxon>Liliopsida</taxon>
        <taxon>Zingiberales</taxon>
        <taxon>Musaceae</taxon>
        <taxon>Musa</taxon>
    </lineage>
</organism>
<dbReference type="AlphaFoldDB" id="A0A8D7APR1"/>
<proteinExistence type="predicted"/>
<feature type="non-terminal residue" evidence="2">
    <location>
        <position position="168"/>
    </location>
</feature>
<evidence type="ECO:0000256" key="1">
    <source>
        <dbReference type="SAM" id="MobiDB-lite"/>
    </source>
</evidence>
<feature type="region of interest" description="Disordered" evidence="1">
    <location>
        <begin position="145"/>
        <end position="168"/>
    </location>
</feature>